<dbReference type="OrthoDB" id="10340541at2759"/>
<protein>
    <submittedName>
        <fullName evidence="3">Uncharacterized protein</fullName>
    </submittedName>
</protein>
<keyword evidence="1" id="KW-0175">Coiled coil</keyword>
<dbReference type="AlphaFoldDB" id="A0A139HQB9"/>
<gene>
    <name evidence="3" type="ORF">AC578_2089</name>
</gene>
<sequence length="372" mass="41607">MEDARVPLSHVDANARVNKGPVQESLKRYKQRQDELESTTNAALAELRNKQAELSASLEDHAKLLRGLEENIAKCTDPTPWLAGLQQLATNHNAMDDFRQRIARLESTASPTPIGSTLQFDARLRALESSRNFSELSQHLQRCNERLTMMEARQADPSTGFRLTAISGLVEELQNRVIHMEDHRNLAPCVEQIGQPENAVVVDRRDRLNDIAELREDIARLMACAKPQLQQRSLSDDIEALRERIDAEEAQTCDILAAIKVLEHLQRSKVDSITVAPQQVPCQSIVSGMRRSTAGVVSTIKAPRISKRSGPTPSTPASDIMSRPSESMPNEKRRLHNMSPSNAISEGKRRRSGRERKPKKHASGVVDWTQMT</sequence>
<evidence type="ECO:0000256" key="1">
    <source>
        <dbReference type="SAM" id="Coils"/>
    </source>
</evidence>
<dbReference type="EMBL" id="LFZN01000019">
    <property type="protein sequence ID" value="KXT04681.1"/>
    <property type="molecule type" value="Genomic_DNA"/>
</dbReference>
<feature type="compositionally biased region" description="Basic residues" evidence="2">
    <location>
        <begin position="348"/>
        <end position="362"/>
    </location>
</feature>
<evidence type="ECO:0000313" key="4">
    <source>
        <dbReference type="Proteomes" id="UP000070133"/>
    </source>
</evidence>
<proteinExistence type="predicted"/>
<comment type="caution">
    <text evidence="3">The sequence shown here is derived from an EMBL/GenBank/DDBJ whole genome shotgun (WGS) entry which is preliminary data.</text>
</comment>
<feature type="coiled-coil region" evidence="1">
    <location>
        <begin position="26"/>
        <end position="71"/>
    </location>
</feature>
<reference evidence="3 4" key="1">
    <citation type="submission" date="2015-07" db="EMBL/GenBank/DDBJ databases">
        <title>Comparative genomics of the Sigatoka disease complex on banana suggests a link between parallel evolutionary changes in Pseudocercospora fijiensis and Pseudocercospora eumusae and increased virulence on the banana host.</title>
        <authorList>
            <person name="Chang T.-C."/>
            <person name="Salvucci A."/>
            <person name="Crous P.W."/>
            <person name="Stergiopoulos I."/>
        </authorList>
    </citation>
    <scope>NUCLEOTIDE SEQUENCE [LARGE SCALE GENOMIC DNA]</scope>
    <source>
        <strain evidence="3 4">CBS 114824</strain>
    </source>
</reference>
<feature type="region of interest" description="Disordered" evidence="2">
    <location>
        <begin position="301"/>
        <end position="372"/>
    </location>
</feature>
<organism evidence="3 4">
    <name type="scientific">Pseudocercospora eumusae</name>
    <dbReference type="NCBI Taxonomy" id="321146"/>
    <lineage>
        <taxon>Eukaryota</taxon>
        <taxon>Fungi</taxon>
        <taxon>Dikarya</taxon>
        <taxon>Ascomycota</taxon>
        <taxon>Pezizomycotina</taxon>
        <taxon>Dothideomycetes</taxon>
        <taxon>Dothideomycetidae</taxon>
        <taxon>Mycosphaerellales</taxon>
        <taxon>Mycosphaerellaceae</taxon>
        <taxon>Pseudocercospora</taxon>
    </lineage>
</organism>
<evidence type="ECO:0000256" key="2">
    <source>
        <dbReference type="SAM" id="MobiDB-lite"/>
    </source>
</evidence>
<dbReference type="Proteomes" id="UP000070133">
    <property type="component" value="Unassembled WGS sequence"/>
</dbReference>
<evidence type="ECO:0000313" key="3">
    <source>
        <dbReference type="EMBL" id="KXT04681.1"/>
    </source>
</evidence>
<name>A0A139HQB9_9PEZI</name>
<accession>A0A139HQB9</accession>
<keyword evidence="4" id="KW-1185">Reference proteome</keyword>